<evidence type="ECO:0000313" key="5">
    <source>
        <dbReference type="EMBL" id="GFZ21164.1"/>
    </source>
</evidence>
<feature type="region of interest" description="Disordered" evidence="3">
    <location>
        <begin position="1"/>
        <end position="112"/>
    </location>
</feature>
<feature type="compositionally biased region" description="Polar residues" evidence="3">
    <location>
        <begin position="13"/>
        <end position="25"/>
    </location>
</feature>
<accession>A0A7J0HEL1</accession>
<dbReference type="EMBL" id="BJWL01000029">
    <property type="protein sequence ID" value="GFZ21164.1"/>
    <property type="molecule type" value="Genomic_DNA"/>
</dbReference>
<evidence type="ECO:0000313" key="6">
    <source>
        <dbReference type="Proteomes" id="UP000585474"/>
    </source>
</evidence>
<feature type="region of interest" description="Disordered" evidence="3">
    <location>
        <begin position="156"/>
        <end position="237"/>
    </location>
</feature>
<name>A0A7J0HEL1_9ERIC</name>
<dbReference type="AlphaFoldDB" id="A0A7J0HEL1"/>
<evidence type="ECO:0000256" key="1">
    <source>
        <dbReference type="ARBA" id="ARBA00005711"/>
    </source>
</evidence>
<evidence type="ECO:0000256" key="3">
    <source>
        <dbReference type="SAM" id="MobiDB-lite"/>
    </source>
</evidence>
<dbReference type="PANTHER" id="PTHR31471:SF52">
    <property type="entry name" value="F12A21.28"/>
    <property type="match status" value="1"/>
</dbReference>
<dbReference type="Pfam" id="PF03763">
    <property type="entry name" value="Remorin_C"/>
    <property type="match status" value="1"/>
</dbReference>
<feature type="compositionally biased region" description="Basic and acidic residues" evidence="3">
    <location>
        <begin position="223"/>
        <end position="235"/>
    </location>
</feature>
<keyword evidence="2" id="KW-0175">Coiled coil</keyword>
<feature type="compositionally biased region" description="Basic and acidic residues" evidence="3">
    <location>
        <begin position="66"/>
        <end position="96"/>
    </location>
</feature>
<dbReference type="InterPro" id="IPR005516">
    <property type="entry name" value="Remorin_C"/>
</dbReference>
<dbReference type="OrthoDB" id="687404at2759"/>
<feature type="compositionally biased region" description="Polar residues" evidence="3">
    <location>
        <begin position="179"/>
        <end position="207"/>
    </location>
</feature>
<reference evidence="5 6" key="1">
    <citation type="submission" date="2019-07" db="EMBL/GenBank/DDBJ databases">
        <title>De Novo Assembly of kiwifruit Actinidia rufa.</title>
        <authorList>
            <person name="Sugita-Konishi S."/>
            <person name="Sato K."/>
            <person name="Mori E."/>
            <person name="Abe Y."/>
            <person name="Kisaki G."/>
            <person name="Hamano K."/>
            <person name="Suezawa K."/>
            <person name="Otani M."/>
            <person name="Fukuda T."/>
            <person name="Manabe T."/>
            <person name="Gomi K."/>
            <person name="Tabuchi M."/>
            <person name="Akimitsu K."/>
            <person name="Kataoka I."/>
        </authorList>
    </citation>
    <scope>NUCLEOTIDE SEQUENCE [LARGE SCALE GENOMIC DNA]</scope>
    <source>
        <strain evidence="6">cv. Fuchu</strain>
    </source>
</reference>
<evidence type="ECO:0000259" key="4">
    <source>
        <dbReference type="Pfam" id="PF03763"/>
    </source>
</evidence>
<sequence length="348" mass="39192">MRSIEDKGCLNYGQAQESSGNSASNFEFHKGNGTNRASHHRTALGKPTPSKWDDAQKWLVNLSRGGGERNESKTKPRNSNADDRRLIAPVPKKEDYSSGEEEREENGFPNSIQYEVETKNVDCEEPVWRINKSSKNPNSVVRSICVRDMGTEMTPIASQEPSRTATPIRATTPATRSPITSGSSTPGRTQQRVQALESSHTGLSSMESRGRDLQESGKGAGNKHSEQAEKPDPLETRAMAWDEAERAKYMARYKREEVKIQAWENHEKRKAEMEMKRMEVKAERLKARAQEKLTNKLAATRRIAEEKLANAEAELNEKAVKTSEHADYIRRTGHLPSSFSFKLPSFCW</sequence>
<organism evidence="5 6">
    <name type="scientific">Actinidia rufa</name>
    <dbReference type="NCBI Taxonomy" id="165716"/>
    <lineage>
        <taxon>Eukaryota</taxon>
        <taxon>Viridiplantae</taxon>
        <taxon>Streptophyta</taxon>
        <taxon>Embryophyta</taxon>
        <taxon>Tracheophyta</taxon>
        <taxon>Spermatophyta</taxon>
        <taxon>Magnoliopsida</taxon>
        <taxon>eudicotyledons</taxon>
        <taxon>Gunneridae</taxon>
        <taxon>Pentapetalae</taxon>
        <taxon>asterids</taxon>
        <taxon>Ericales</taxon>
        <taxon>Actinidiaceae</taxon>
        <taxon>Actinidia</taxon>
    </lineage>
</organism>
<comment type="similarity">
    <text evidence="1">Belongs to the remorin family.</text>
</comment>
<protein>
    <submittedName>
        <fullName evidence="5">Remorin family protein</fullName>
    </submittedName>
</protein>
<gene>
    <name evidence="5" type="ORF">Acr_29g0003260</name>
</gene>
<feature type="domain" description="Remorin C-terminal" evidence="4">
    <location>
        <begin position="235"/>
        <end position="337"/>
    </location>
</feature>
<comment type="caution">
    <text evidence="5">The sequence shown here is derived from an EMBL/GenBank/DDBJ whole genome shotgun (WGS) entry which is preliminary data.</text>
</comment>
<proteinExistence type="inferred from homology"/>
<evidence type="ECO:0000256" key="2">
    <source>
        <dbReference type="SAM" id="Coils"/>
    </source>
</evidence>
<dbReference type="PANTHER" id="PTHR31471">
    <property type="entry name" value="OS02G0116800 PROTEIN"/>
    <property type="match status" value="1"/>
</dbReference>
<feature type="compositionally biased region" description="Low complexity" evidence="3">
    <location>
        <begin position="161"/>
        <end position="178"/>
    </location>
</feature>
<feature type="coiled-coil region" evidence="2">
    <location>
        <begin position="263"/>
        <end position="321"/>
    </location>
</feature>
<keyword evidence="6" id="KW-1185">Reference proteome</keyword>
<dbReference type="Proteomes" id="UP000585474">
    <property type="component" value="Unassembled WGS sequence"/>
</dbReference>